<reference evidence="3" key="1">
    <citation type="submission" date="2020-12" db="UniProtKB">
        <authorList>
            <consortium name="WormBaseParasite"/>
        </authorList>
    </citation>
    <scope>IDENTIFICATION</scope>
    <source>
        <strain evidence="3">MHco3</strain>
    </source>
</reference>
<dbReference type="PANTHER" id="PTHR13246">
    <property type="entry name" value="ENDO BETA N-ACETYLGLUCOSAMINIDASE"/>
    <property type="match status" value="1"/>
</dbReference>
<accession>A0A7I4Y938</accession>
<dbReference type="OrthoDB" id="284473at2759"/>
<keyword evidence="2" id="KW-1185">Reference proteome</keyword>
<organism evidence="2 3">
    <name type="scientific">Haemonchus contortus</name>
    <name type="common">Barber pole worm</name>
    <dbReference type="NCBI Taxonomy" id="6289"/>
    <lineage>
        <taxon>Eukaryota</taxon>
        <taxon>Metazoa</taxon>
        <taxon>Ecdysozoa</taxon>
        <taxon>Nematoda</taxon>
        <taxon>Chromadorea</taxon>
        <taxon>Rhabditida</taxon>
        <taxon>Rhabditina</taxon>
        <taxon>Rhabditomorpha</taxon>
        <taxon>Strongyloidea</taxon>
        <taxon>Trichostrongylidae</taxon>
        <taxon>Haemonchus</taxon>
    </lineage>
</organism>
<dbReference type="AlphaFoldDB" id="A0A7I4Y938"/>
<dbReference type="InterPro" id="IPR005201">
    <property type="entry name" value="TIM_ENGase"/>
</dbReference>
<dbReference type="PANTHER" id="PTHR13246:SF1">
    <property type="entry name" value="CYTOSOLIC ENDO-BETA-N-ACETYLGLUCOSAMINIDASE"/>
    <property type="match status" value="1"/>
</dbReference>
<dbReference type="GO" id="GO:0033925">
    <property type="term" value="F:mannosyl-glycoprotein endo-beta-N-acetylglucosaminidase activity"/>
    <property type="evidence" value="ECO:0007669"/>
    <property type="project" value="UniProtKB-EC"/>
</dbReference>
<evidence type="ECO:0000313" key="3">
    <source>
        <dbReference type="WBParaSite" id="HCON_00068590-00001"/>
    </source>
</evidence>
<dbReference type="InterPro" id="IPR032979">
    <property type="entry name" value="ENGase"/>
</dbReference>
<dbReference type="OMA" id="WINQAHM"/>
<proteinExistence type="predicted"/>
<dbReference type="Proteomes" id="UP000025227">
    <property type="component" value="Unplaced"/>
</dbReference>
<protein>
    <submittedName>
        <fullName evidence="3">Mannosyl-glycoprotein endo-beta-N-acetylglucosaminidase</fullName>
    </submittedName>
</protein>
<name>A0A7I4Y938_HAECO</name>
<dbReference type="Pfam" id="PF03644">
    <property type="entry name" value="Glyco_hydro_85"/>
    <property type="match status" value="1"/>
</dbReference>
<sequence length="458" mass="52534">FRNICVSSRCYINVGFSSGMVVPITELDSLWDWNQNIVESVVVKPLTNYRDKLAEGKPELMICHDMKGGYLEEESDSGIIISEGAPNPYVFLNWWNIDIFCYFSHNFITIPPIGYINIAHQHGCLVLGTFITEWKGGAKLCDRILASEETVKRTVDCLVSLAVHYKFDGWLINIENRILAKHLDNLRLFLRLLTDNMRKAVQFSRVIWYDSVTVTGMLKWQNMLNDSNRDWYDSCDGIYLNYNWNDIMLLKSAEFGEINRIYVGVDCFARGCIGGWDCQRSFAKINLMRMSAALFAPGWICERFPNANPIEHGLRFWNKLALYTPVRPILELPVSTNFCAGFTRDKEGTRFCLNSISLQPHFVGNPGQPMPTKYDGLLLPRSTCVRLFIFDLKCKGCRIKATAKHDVKIVINGITKEMERQGEEIIVTIQEPIHLLTLDICTDDKMDCLLYNIEIEEV</sequence>
<dbReference type="Gene3D" id="3.20.20.80">
    <property type="entry name" value="Glycosidases"/>
    <property type="match status" value="1"/>
</dbReference>
<evidence type="ECO:0000259" key="1">
    <source>
        <dbReference type="Pfam" id="PF03644"/>
    </source>
</evidence>
<evidence type="ECO:0000313" key="2">
    <source>
        <dbReference type="Proteomes" id="UP000025227"/>
    </source>
</evidence>
<feature type="domain" description="Cytosolic endo-beta-N-acetylglucosaminidase TIM barrel" evidence="1">
    <location>
        <begin position="84"/>
        <end position="344"/>
    </location>
</feature>
<dbReference type="GO" id="GO:0005829">
    <property type="term" value="C:cytosol"/>
    <property type="evidence" value="ECO:0007669"/>
    <property type="project" value="UniProtKB-SubCell"/>
</dbReference>
<dbReference type="WBParaSite" id="HCON_00068590-00001">
    <property type="protein sequence ID" value="HCON_00068590-00001"/>
    <property type="gene ID" value="HCON_00068590"/>
</dbReference>